<keyword evidence="3" id="KW-1185">Reference proteome</keyword>
<feature type="domain" description="DUF5615" evidence="1">
    <location>
        <begin position="1"/>
        <end position="37"/>
    </location>
</feature>
<proteinExistence type="predicted"/>
<dbReference type="AlphaFoldDB" id="A0A2W2BUW1"/>
<evidence type="ECO:0000259" key="1">
    <source>
        <dbReference type="Pfam" id="PF18480"/>
    </source>
</evidence>
<comment type="caution">
    <text evidence="2">The sequence shown here is derived from an EMBL/GenBank/DDBJ whole genome shotgun (WGS) entry which is preliminary data.</text>
</comment>
<dbReference type="Pfam" id="PF18480">
    <property type="entry name" value="DUF5615"/>
    <property type="match status" value="1"/>
</dbReference>
<name>A0A2W2BUW1_9ACTN</name>
<protein>
    <recommendedName>
        <fullName evidence="1">DUF5615 domain-containing protein</fullName>
    </recommendedName>
</protein>
<evidence type="ECO:0000313" key="3">
    <source>
        <dbReference type="Proteomes" id="UP000248764"/>
    </source>
</evidence>
<dbReference type="Proteomes" id="UP000248764">
    <property type="component" value="Unassembled WGS sequence"/>
</dbReference>
<reference evidence="2 3" key="1">
    <citation type="submission" date="2018-01" db="EMBL/GenBank/DDBJ databases">
        <title>Draft genome sequence of Jiangella sp. GTF31.</title>
        <authorList>
            <person name="Sahin N."/>
            <person name="Ay H."/>
            <person name="Saygin H."/>
        </authorList>
    </citation>
    <scope>NUCLEOTIDE SEQUENCE [LARGE SCALE GENOMIC DNA]</scope>
    <source>
        <strain evidence="2 3">GTF31</strain>
    </source>
</reference>
<dbReference type="InterPro" id="IPR041049">
    <property type="entry name" value="DUF5615"/>
</dbReference>
<dbReference type="RefSeq" id="WP_111258518.1">
    <property type="nucleotide sequence ID" value="NZ_POTW01000138.1"/>
</dbReference>
<gene>
    <name evidence="2" type="ORF">C1I92_31105</name>
</gene>
<dbReference type="EMBL" id="POTW01000138">
    <property type="protein sequence ID" value="PZF79447.1"/>
    <property type="molecule type" value="Genomic_DNA"/>
</dbReference>
<organism evidence="2 3">
    <name type="scientific">Jiangella anatolica</name>
    <dbReference type="NCBI Taxonomy" id="2670374"/>
    <lineage>
        <taxon>Bacteria</taxon>
        <taxon>Bacillati</taxon>
        <taxon>Actinomycetota</taxon>
        <taxon>Actinomycetes</taxon>
        <taxon>Jiangellales</taxon>
        <taxon>Jiangellaceae</taxon>
        <taxon>Jiangella</taxon>
    </lineage>
</organism>
<evidence type="ECO:0000313" key="2">
    <source>
        <dbReference type="EMBL" id="PZF79447.1"/>
    </source>
</evidence>
<sequence>MRFLVDENVSHRICPALVAAGHEAVHVNEIGLDTMPSADLAALILAALSPELDEFLEAGAIATLTPDRVRVRPLPLRPVGTAST</sequence>
<accession>A0A2W2BUW1</accession>